<dbReference type="InterPro" id="IPR010998">
    <property type="entry name" value="Integrase_recombinase_N"/>
</dbReference>
<feature type="active site" evidence="11">
    <location>
        <position position="156"/>
    </location>
</feature>
<feature type="domain" description="Tyr recombinase" evidence="12">
    <location>
        <begin position="115"/>
        <end position="297"/>
    </location>
</feature>
<comment type="similarity">
    <text evidence="2 11">Belongs to the 'phage' integrase family. XerC subfamily.</text>
</comment>
<sequence>MSSGPTPLPDAPEQDADIAAFLAHLSDIRGHSPHTVQAYRRDLARLRGLHNGPWDALKAADMRRIAGQLARQGRHPRSIQRFLSAVRGFFAYQVEQRRMPANPAAGMRGPRAGRPLPRDLDVDQTQRALTPAEGIEPNLAARDQAMLELLYSSGLRLSELTGLDLTDLDLDSGLVRVLGKGRRERSVPVGRVARDALRTWLRCRGDWATADERAVFVSRRGQRLGNRAVQRRVAEAGRRAGLDVRLHPHRLRHAFASHLLESSGDLRAIQELLGHANLETTQIYTHLDYQHLAQVYDAAHPRARRRD</sequence>
<dbReference type="InterPro" id="IPR044068">
    <property type="entry name" value="CB"/>
</dbReference>
<dbReference type="GO" id="GO:0003677">
    <property type="term" value="F:DNA binding"/>
    <property type="evidence" value="ECO:0007669"/>
    <property type="project" value="UniProtKB-UniRule"/>
</dbReference>
<dbReference type="NCBIfam" id="TIGR02224">
    <property type="entry name" value="recomb_XerC"/>
    <property type="match status" value="1"/>
</dbReference>
<evidence type="ECO:0000313" key="14">
    <source>
        <dbReference type="EMBL" id="AKJ96341.1"/>
    </source>
</evidence>
<dbReference type="InterPro" id="IPR050090">
    <property type="entry name" value="Tyrosine_recombinase_XerCD"/>
</dbReference>
<evidence type="ECO:0000259" key="13">
    <source>
        <dbReference type="PROSITE" id="PS51900"/>
    </source>
</evidence>
<evidence type="ECO:0000256" key="2">
    <source>
        <dbReference type="ARBA" id="ARBA00006657"/>
    </source>
</evidence>
<dbReference type="GO" id="GO:0009037">
    <property type="term" value="F:tyrosine-based site-specific recombinase activity"/>
    <property type="evidence" value="ECO:0007669"/>
    <property type="project" value="UniProtKB-UniRule"/>
</dbReference>
<dbReference type="InterPro" id="IPR011931">
    <property type="entry name" value="Recomb_XerC"/>
</dbReference>
<dbReference type="AlphaFoldDB" id="A0A0G3GBX2"/>
<dbReference type="SUPFAM" id="SSF56349">
    <property type="entry name" value="DNA breaking-rejoining enzymes"/>
    <property type="match status" value="1"/>
</dbReference>
<dbReference type="GO" id="GO:0006313">
    <property type="term" value="P:DNA transposition"/>
    <property type="evidence" value="ECO:0007669"/>
    <property type="project" value="UniProtKB-UniRule"/>
</dbReference>
<evidence type="ECO:0000256" key="6">
    <source>
        <dbReference type="ARBA" id="ARBA00022829"/>
    </source>
</evidence>
<dbReference type="Proteomes" id="UP000064201">
    <property type="component" value="Chromosome"/>
</dbReference>
<evidence type="ECO:0000256" key="10">
    <source>
        <dbReference type="ARBA" id="ARBA00023306"/>
    </source>
</evidence>
<comment type="function">
    <text evidence="11">Site-specific tyrosine recombinase, which acts by catalyzing the cutting and rejoining of the recombining DNA molecules. The XerC-XerD complex is essential to convert dimers of the bacterial chromosome into monomers to permit their segregation at cell division. It also contributes to the segregational stability of plasmids.</text>
</comment>
<keyword evidence="4 11" id="KW-0963">Cytoplasm</keyword>
<dbReference type="GO" id="GO:0007059">
    <property type="term" value="P:chromosome segregation"/>
    <property type="evidence" value="ECO:0007669"/>
    <property type="project" value="UniProtKB-UniRule"/>
</dbReference>
<dbReference type="PROSITE" id="PS51898">
    <property type="entry name" value="TYR_RECOMBINASE"/>
    <property type="match status" value="1"/>
</dbReference>
<dbReference type="Pfam" id="PF00589">
    <property type="entry name" value="Phage_integrase"/>
    <property type="match status" value="1"/>
</dbReference>
<dbReference type="InterPro" id="IPR011010">
    <property type="entry name" value="DNA_brk_join_enz"/>
</dbReference>
<keyword evidence="8 11" id="KW-0238">DNA-binding</keyword>
<dbReference type="Gene3D" id="1.10.150.130">
    <property type="match status" value="1"/>
</dbReference>
<keyword evidence="10 11" id="KW-0131">Cell cycle</keyword>
<dbReference type="OrthoDB" id="9801717at2"/>
<dbReference type="KEGG" id="tvr:TVD_13645"/>
<dbReference type="InterPro" id="IPR002104">
    <property type="entry name" value="Integrase_catalytic"/>
</dbReference>
<evidence type="ECO:0000256" key="11">
    <source>
        <dbReference type="HAMAP-Rule" id="MF_01808"/>
    </source>
</evidence>
<dbReference type="PATRIC" id="fig|106634.4.peg.2783"/>
<dbReference type="HAMAP" id="MF_01808">
    <property type="entry name" value="Recomb_XerC_XerD"/>
    <property type="match status" value="1"/>
</dbReference>
<evidence type="ECO:0000259" key="12">
    <source>
        <dbReference type="PROSITE" id="PS51898"/>
    </source>
</evidence>
<keyword evidence="7 11" id="KW-0229">DNA integration</keyword>
<name>A0A0G3GBX2_9GAMM</name>
<dbReference type="Pfam" id="PF02899">
    <property type="entry name" value="Phage_int_SAM_1"/>
    <property type="match status" value="1"/>
</dbReference>
<keyword evidence="6 11" id="KW-0159">Chromosome partition</keyword>
<dbReference type="EMBL" id="CP011367">
    <property type="protein sequence ID" value="AKJ96341.1"/>
    <property type="molecule type" value="Genomic_DNA"/>
</dbReference>
<dbReference type="GO" id="GO:0051301">
    <property type="term" value="P:cell division"/>
    <property type="evidence" value="ECO:0007669"/>
    <property type="project" value="UniProtKB-UniRule"/>
</dbReference>
<comment type="subunit">
    <text evidence="11">Forms a cyclic heterotetrameric complex composed of two molecules of XerC and two molecules of XerD.</text>
</comment>
<accession>A0A0G3GBX2</accession>
<evidence type="ECO:0000313" key="15">
    <source>
        <dbReference type="Proteomes" id="UP000064201"/>
    </source>
</evidence>
<feature type="domain" description="Core-binding (CB)" evidence="13">
    <location>
        <begin position="12"/>
        <end position="94"/>
    </location>
</feature>
<dbReference type="InterPro" id="IPR013762">
    <property type="entry name" value="Integrase-like_cat_sf"/>
</dbReference>
<evidence type="ECO:0000256" key="7">
    <source>
        <dbReference type="ARBA" id="ARBA00022908"/>
    </source>
</evidence>
<dbReference type="PROSITE" id="PS51900">
    <property type="entry name" value="CB"/>
    <property type="match status" value="1"/>
</dbReference>
<feature type="active site" evidence="11">
    <location>
        <position position="180"/>
    </location>
</feature>
<dbReference type="RefSeq" id="WP_047251861.1">
    <property type="nucleotide sequence ID" value="NZ_CP011367.1"/>
</dbReference>
<dbReference type="InterPro" id="IPR004107">
    <property type="entry name" value="Integrase_SAM-like_N"/>
</dbReference>
<gene>
    <name evidence="11" type="primary">xerC</name>
    <name evidence="14" type="ORF">TVD_13645</name>
</gene>
<comment type="subcellular location">
    <subcellularLocation>
        <location evidence="1 11">Cytoplasm</location>
    </subcellularLocation>
</comment>
<organism evidence="14 15">
    <name type="scientific">Thioalkalivibrio versutus</name>
    <dbReference type="NCBI Taxonomy" id="106634"/>
    <lineage>
        <taxon>Bacteria</taxon>
        <taxon>Pseudomonadati</taxon>
        <taxon>Pseudomonadota</taxon>
        <taxon>Gammaproteobacteria</taxon>
        <taxon>Chromatiales</taxon>
        <taxon>Ectothiorhodospiraceae</taxon>
        <taxon>Thioalkalivibrio</taxon>
    </lineage>
</organism>
<proteinExistence type="inferred from homology"/>
<evidence type="ECO:0000256" key="1">
    <source>
        <dbReference type="ARBA" id="ARBA00004496"/>
    </source>
</evidence>
<evidence type="ECO:0000256" key="9">
    <source>
        <dbReference type="ARBA" id="ARBA00023172"/>
    </source>
</evidence>
<evidence type="ECO:0000256" key="3">
    <source>
        <dbReference type="ARBA" id="ARBA00015804"/>
    </source>
</evidence>
<keyword evidence="9 11" id="KW-0233">DNA recombination</keyword>
<keyword evidence="15" id="KW-1185">Reference proteome</keyword>
<reference evidence="14 15" key="1">
    <citation type="submission" date="2015-04" db="EMBL/GenBank/DDBJ databases">
        <title>Complete Sequence for the Genome of the Thioalkalivibrio versutus D301.</title>
        <authorList>
            <person name="Mu T."/>
            <person name="Zhou J."/>
            <person name="Xu X."/>
        </authorList>
    </citation>
    <scope>NUCLEOTIDE SEQUENCE [LARGE SCALE GENOMIC DNA]</scope>
    <source>
        <strain evidence="14 15">D301</strain>
    </source>
</reference>
<feature type="active site" evidence="11">
    <location>
        <position position="249"/>
    </location>
</feature>
<dbReference type="Gene3D" id="1.10.443.10">
    <property type="entry name" value="Intergrase catalytic core"/>
    <property type="match status" value="1"/>
</dbReference>
<evidence type="ECO:0000256" key="4">
    <source>
        <dbReference type="ARBA" id="ARBA00022490"/>
    </source>
</evidence>
<protein>
    <recommendedName>
        <fullName evidence="3 11">Tyrosine recombinase XerC</fullName>
    </recommendedName>
</protein>
<dbReference type="PANTHER" id="PTHR30349">
    <property type="entry name" value="PHAGE INTEGRASE-RELATED"/>
    <property type="match status" value="1"/>
</dbReference>
<dbReference type="STRING" id="106634.TVD_13645"/>
<evidence type="ECO:0000256" key="5">
    <source>
        <dbReference type="ARBA" id="ARBA00022618"/>
    </source>
</evidence>
<dbReference type="InterPro" id="IPR023009">
    <property type="entry name" value="Tyrosine_recombinase_XerC/XerD"/>
</dbReference>
<evidence type="ECO:0000256" key="8">
    <source>
        <dbReference type="ARBA" id="ARBA00023125"/>
    </source>
</evidence>
<feature type="active site" description="O-(3'-phospho-DNA)-tyrosine intermediate" evidence="11">
    <location>
        <position position="284"/>
    </location>
</feature>
<dbReference type="GO" id="GO:0005737">
    <property type="term" value="C:cytoplasm"/>
    <property type="evidence" value="ECO:0007669"/>
    <property type="project" value="UniProtKB-SubCell"/>
</dbReference>
<keyword evidence="5 11" id="KW-0132">Cell division</keyword>
<feature type="active site" evidence="11">
    <location>
        <position position="252"/>
    </location>
</feature>
<dbReference type="PANTHER" id="PTHR30349:SF81">
    <property type="entry name" value="TYROSINE RECOMBINASE XERC"/>
    <property type="match status" value="1"/>
</dbReference>
<feature type="active site" evidence="11">
    <location>
        <position position="275"/>
    </location>
</feature>